<dbReference type="Proteomes" id="UP000008372">
    <property type="component" value="Unassembled WGS sequence"/>
</dbReference>
<feature type="domain" description="AB hydrolase-1" evidence="2">
    <location>
        <begin position="57"/>
        <end position="307"/>
    </location>
</feature>
<dbReference type="RefSeq" id="WP_008303220.1">
    <property type="nucleotide sequence ID" value="NZ_BAEK01000029.1"/>
</dbReference>
<proteinExistence type="predicted"/>
<accession>A0ABQ0I583</accession>
<evidence type="ECO:0000313" key="3">
    <source>
        <dbReference type="EMBL" id="GAC04488.1"/>
    </source>
</evidence>
<protein>
    <recommendedName>
        <fullName evidence="2">AB hydrolase-1 domain-containing protein</fullName>
    </recommendedName>
</protein>
<evidence type="ECO:0000256" key="1">
    <source>
        <dbReference type="ARBA" id="ARBA00022801"/>
    </source>
</evidence>
<dbReference type="PRINTS" id="PR00412">
    <property type="entry name" value="EPOXHYDRLASE"/>
</dbReference>
<name>A0ABQ0I583_9ALTE</name>
<dbReference type="Gene3D" id="3.40.50.1820">
    <property type="entry name" value="alpha/beta hydrolase"/>
    <property type="match status" value="1"/>
</dbReference>
<keyword evidence="4" id="KW-1185">Reference proteome</keyword>
<keyword evidence="1" id="KW-0378">Hydrolase</keyword>
<dbReference type="InterPro" id="IPR000639">
    <property type="entry name" value="Epox_hydrolase-like"/>
</dbReference>
<dbReference type="EMBL" id="BAEK01000029">
    <property type="protein sequence ID" value="GAC04488.1"/>
    <property type="molecule type" value="Genomic_DNA"/>
</dbReference>
<dbReference type="PRINTS" id="PR00111">
    <property type="entry name" value="ABHYDROLASE"/>
</dbReference>
<organism evidence="3 4">
    <name type="scientific">Paraglaciecola agarilytica NO2</name>
    <dbReference type="NCBI Taxonomy" id="1125747"/>
    <lineage>
        <taxon>Bacteria</taxon>
        <taxon>Pseudomonadati</taxon>
        <taxon>Pseudomonadota</taxon>
        <taxon>Gammaproteobacteria</taxon>
        <taxon>Alteromonadales</taxon>
        <taxon>Alteromonadaceae</taxon>
        <taxon>Paraglaciecola</taxon>
    </lineage>
</organism>
<dbReference type="InterPro" id="IPR000073">
    <property type="entry name" value="AB_hydrolase_1"/>
</dbReference>
<evidence type="ECO:0000313" key="4">
    <source>
        <dbReference type="Proteomes" id="UP000008372"/>
    </source>
</evidence>
<reference evidence="3 4" key="1">
    <citation type="journal article" date="2014" name="Environ. Microbiol.">
        <title>Comparative genomics of the marine bacterial genus Glaciecola reveals the high degree of genomic diversity and genomic characteristic for cold adaptation.</title>
        <authorList>
            <person name="Qin Q.L."/>
            <person name="Xie B.B."/>
            <person name="Yu Y."/>
            <person name="Shu Y.L."/>
            <person name="Rong J.C."/>
            <person name="Zhang Y.J."/>
            <person name="Zhao D.L."/>
            <person name="Chen X.L."/>
            <person name="Zhang X.Y."/>
            <person name="Chen B."/>
            <person name="Zhou B.C."/>
            <person name="Zhang Y.Z."/>
        </authorList>
    </citation>
    <scope>NUCLEOTIDE SEQUENCE [LARGE SCALE GENOMIC DNA]</scope>
    <source>
        <strain evidence="3 4">NO2</strain>
    </source>
</reference>
<evidence type="ECO:0000259" key="2">
    <source>
        <dbReference type="Pfam" id="PF00561"/>
    </source>
</evidence>
<dbReference type="PROSITE" id="PS51257">
    <property type="entry name" value="PROKAR_LIPOPROTEIN"/>
    <property type="match status" value="1"/>
</dbReference>
<sequence length="322" mass="36635">MKHYAVLIGLFTLLIGCTEPQDIGELTTPKSHMGFDSKTIELNGLTFHYVEKGSGDLILFLHGFPYFSESWFKLLDVFGEHYHAVAPDNRGYGYTDKPDDVSDYKIEKLVSDVEQLMTQLSPDKKVILVGHDWGASLAWAVGQLYPERVEKLIIINGVPSNAFLKVLQESKQQRERSKYVESLNGWMAKMMFAIRGPELIWKGVARLHENGHVNDQFKQAFLTAWQQPDAAQSAVNWYAANFPPFDQIQQADYWPSESARITVPSLLIWSKEDPAFTSDAFNAIPRYVDDLTVKVIDTQSHVPFIDHSQSVINFMQDFIRGN</sequence>
<gene>
    <name evidence="3" type="ORF">GAGA_1633</name>
</gene>
<dbReference type="PANTHER" id="PTHR43329">
    <property type="entry name" value="EPOXIDE HYDROLASE"/>
    <property type="match status" value="1"/>
</dbReference>
<dbReference type="Pfam" id="PF00561">
    <property type="entry name" value="Abhydrolase_1"/>
    <property type="match status" value="1"/>
</dbReference>
<comment type="caution">
    <text evidence="3">The sequence shown here is derived from an EMBL/GenBank/DDBJ whole genome shotgun (WGS) entry which is preliminary data.</text>
</comment>
<dbReference type="SUPFAM" id="SSF53474">
    <property type="entry name" value="alpha/beta-Hydrolases"/>
    <property type="match status" value="1"/>
</dbReference>
<dbReference type="InterPro" id="IPR029058">
    <property type="entry name" value="AB_hydrolase_fold"/>
</dbReference>